<proteinExistence type="predicted"/>
<dbReference type="EMBL" id="BLLG01000012">
    <property type="protein sequence ID" value="GFH37803.1"/>
    <property type="molecule type" value="Genomic_DNA"/>
</dbReference>
<evidence type="ECO:0000313" key="1">
    <source>
        <dbReference type="EMBL" id="GFH37803.1"/>
    </source>
</evidence>
<dbReference type="Proteomes" id="UP000484988">
    <property type="component" value="Unassembled WGS sequence"/>
</dbReference>
<evidence type="ECO:0000313" key="2">
    <source>
        <dbReference type="Proteomes" id="UP000484988"/>
    </source>
</evidence>
<protein>
    <submittedName>
        <fullName evidence="1">Uncharacterized protein</fullName>
    </submittedName>
</protein>
<name>A0A6A0AZE6_9ACTN</name>
<reference evidence="1 2" key="1">
    <citation type="submission" date="2020-02" db="EMBL/GenBank/DDBJ databases">
        <title>Whole Genome Shotgun Sequence of Streptomyces sp. strain CWH03.</title>
        <authorList>
            <person name="Dohra H."/>
            <person name="Kodani S."/>
            <person name="Yamamura H."/>
        </authorList>
    </citation>
    <scope>NUCLEOTIDE SEQUENCE [LARGE SCALE GENOMIC DNA]</scope>
    <source>
        <strain evidence="1 2">CWH03</strain>
    </source>
</reference>
<sequence length="92" mass="10635">MDDDLWALIEPLLTLRPERASDPRPVPDRRRLQGVLVRAAQRQRLATAAESELFEILRRYQGSAESEATPHAKQRMALYQIMEKYNSISRSV</sequence>
<gene>
    <name evidence="1" type="ORF">SCWH03_40430</name>
</gene>
<organism evidence="1 2">
    <name type="scientific">Streptomyces pacificus</name>
    <dbReference type="NCBI Taxonomy" id="2705029"/>
    <lineage>
        <taxon>Bacteria</taxon>
        <taxon>Bacillati</taxon>
        <taxon>Actinomycetota</taxon>
        <taxon>Actinomycetes</taxon>
        <taxon>Kitasatosporales</taxon>
        <taxon>Streptomycetaceae</taxon>
        <taxon>Streptomyces</taxon>
    </lineage>
</organism>
<accession>A0A6A0AZE6</accession>
<dbReference type="RefSeq" id="WP_173265518.1">
    <property type="nucleotide sequence ID" value="NZ_BLLG01000012.1"/>
</dbReference>
<keyword evidence="2" id="KW-1185">Reference proteome</keyword>
<dbReference type="AlphaFoldDB" id="A0A6A0AZE6"/>
<comment type="caution">
    <text evidence="1">The sequence shown here is derived from an EMBL/GenBank/DDBJ whole genome shotgun (WGS) entry which is preliminary data.</text>
</comment>